<reference evidence="1 2" key="1">
    <citation type="submission" date="2016-03" db="EMBL/GenBank/DDBJ databases">
        <title>Acetic acid bacteria sequencing.</title>
        <authorList>
            <person name="Brandt J."/>
            <person name="Jakob F."/>
            <person name="Vogel R.F."/>
        </authorList>
    </citation>
    <scope>NUCLEOTIDE SEQUENCE [LARGE SCALE GENOMIC DNA]</scope>
    <source>
        <strain evidence="1 2">TMW2.1153</strain>
    </source>
</reference>
<dbReference type="OrthoDB" id="8480148at2"/>
<name>A0A1U9KHU5_ACEAC</name>
<accession>A0A1U9KHU5</accession>
<protein>
    <recommendedName>
        <fullName evidence="3">HEPN AbiU2-like domain-containing protein</fullName>
    </recommendedName>
</protein>
<keyword evidence="2" id="KW-1185">Reference proteome</keyword>
<proteinExistence type="predicted"/>
<evidence type="ECO:0008006" key="3">
    <source>
        <dbReference type="Google" id="ProtNLM"/>
    </source>
</evidence>
<organism evidence="1 2">
    <name type="scientific">Acetobacter aceti</name>
    <dbReference type="NCBI Taxonomy" id="435"/>
    <lineage>
        <taxon>Bacteria</taxon>
        <taxon>Pseudomonadati</taxon>
        <taxon>Pseudomonadota</taxon>
        <taxon>Alphaproteobacteria</taxon>
        <taxon>Acetobacterales</taxon>
        <taxon>Acetobacteraceae</taxon>
        <taxon>Acetobacter</taxon>
        <taxon>Acetobacter subgen. Acetobacter</taxon>
    </lineage>
</organism>
<dbReference type="KEGG" id="aace:A0U92_11440"/>
<dbReference type="RefSeq" id="WP_077813352.1">
    <property type="nucleotide sequence ID" value="NZ_CP014692.1"/>
</dbReference>
<dbReference type="Proteomes" id="UP000188937">
    <property type="component" value="Chromosome"/>
</dbReference>
<gene>
    <name evidence="1" type="ORF">A0U92_11440</name>
</gene>
<dbReference type="EMBL" id="CP014692">
    <property type="protein sequence ID" value="AQS85299.1"/>
    <property type="molecule type" value="Genomic_DNA"/>
</dbReference>
<evidence type="ECO:0000313" key="1">
    <source>
        <dbReference type="EMBL" id="AQS85299.1"/>
    </source>
</evidence>
<dbReference type="AlphaFoldDB" id="A0A1U9KHU5"/>
<sequence>MTISEEEGAYANRYLLFVYCLDTLAQDAIEQCRILQYYNVAWELKNDSLIDGYNTLSTGEKYLTSDQKYLIKTLLQNIENIPDEIINATNTRENHLKTMNDPVWTPLRFEARKLLDILAMETQRVHRLLNMDP</sequence>
<evidence type="ECO:0000313" key="2">
    <source>
        <dbReference type="Proteomes" id="UP000188937"/>
    </source>
</evidence>